<organism evidence="1 2">
    <name type="scientific">Oedothorax gibbosus</name>
    <dbReference type="NCBI Taxonomy" id="931172"/>
    <lineage>
        <taxon>Eukaryota</taxon>
        <taxon>Metazoa</taxon>
        <taxon>Ecdysozoa</taxon>
        <taxon>Arthropoda</taxon>
        <taxon>Chelicerata</taxon>
        <taxon>Arachnida</taxon>
        <taxon>Araneae</taxon>
        <taxon>Araneomorphae</taxon>
        <taxon>Entelegynae</taxon>
        <taxon>Araneoidea</taxon>
        <taxon>Linyphiidae</taxon>
        <taxon>Erigoninae</taxon>
        <taxon>Oedothorax</taxon>
    </lineage>
</organism>
<gene>
    <name evidence="1" type="ORF">JTE90_002576</name>
</gene>
<keyword evidence="2" id="KW-1185">Reference proteome</keyword>
<dbReference type="Proteomes" id="UP000827092">
    <property type="component" value="Unassembled WGS sequence"/>
</dbReference>
<reference evidence="1 2" key="1">
    <citation type="journal article" date="2022" name="Nat. Ecol. Evol.">
        <title>A masculinizing supergene underlies an exaggerated male reproductive morph in a spider.</title>
        <authorList>
            <person name="Hendrickx F."/>
            <person name="De Corte Z."/>
            <person name="Sonet G."/>
            <person name="Van Belleghem S.M."/>
            <person name="Kostlbacher S."/>
            <person name="Vangestel C."/>
        </authorList>
    </citation>
    <scope>NUCLEOTIDE SEQUENCE [LARGE SCALE GENOMIC DNA]</scope>
    <source>
        <strain evidence="1">W744_W776</strain>
    </source>
</reference>
<evidence type="ECO:0008006" key="3">
    <source>
        <dbReference type="Google" id="ProtNLM"/>
    </source>
</evidence>
<evidence type="ECO:0000313" key="1">
    <source>
        <dbReference type="EMBL" id="KAG8174813.1"/>
    </source>
</evidence>
<sequence>MRLQALPTAVLNCITDSVNKRLKSYEKRSYCILASLLNPYVKSVKYKKRSFKTEYDVEGAIKYLQNEYAHYLSLDSRNSQISSRQETETAKESTIRDLLSFLDDPVATANPTSDDIIDVRQYVEIPKLDIQKIHYYLTIGRSQLAKLKYLAIPATSCPAECIFSAASFEGTTKSLGKQAP</sequence>
<accession>A0AAV6TT89</accession>
<comment type="caution">
    <text evidence="1">The sequence shown here is derived from an EMBL/GenBank/DDBJ whole genome shotgun (WGS) entry which is preliminary data.</text>
</comment>
<protein>
    <recommendedName>
        <fullName evidence="3">HAT C-terminal dimerisation domain-containing protein</fullName>
    </recommendedName>
</protein>
<proteinExistence type="predicted"/>
<dbReference type="EMBL" id="JAFNEN010001136">
    <property type="protein sequence ID" value="KAG8174813.1"/>
    <property type="molecule type" value="Genomic_DNA"/>
</dbReference>
<dbReference type="AlphaFoldDB" id="A0AAV6TT89"/>
<evidence type="ECO:0000313" key="2">
    <source>
        <dbReference type="Proteomes" id="UP000827092"/>
    </source>
</evidence>
<name>A0AAV6TT89_9ARAC</name>